<organism evidence="7 8">
    <name type="scientific">Tenebrio molitor</name>
    <name type="common">Yellow mealworm beetle</name>
    <dbReference type="NCBI Taxonomy" id="7067"/>
    <lineage>
        <taxon>Eukaryota</taxon>
        <taxon>Metazoa</taxon>
        <taxon>Ecdysozoa</taxon>
        <taxon>Arthropoda</taxon>
        <taxon>Hexapoda</taxon>
        <taxon>Insecta</taxon>
        <taxon>Pterygota</taxon>
        <taxon>Neoptera</taxon>
        <taxon>Endopterygota</taxon>
        <taxon>Coleoptera</taxon>
        <taxon>Polyphaga</taxon>
        <taxon>Cucujiformia</taxon>
        <taxon>Tenebrionidae</taxon>
        <taxon>Tenebrio</taxon>
    </lineage>
</organism>
<proteinExistence type="predicted"/>
<feature type="domain" description="ABC-2 type transporter transmembrane" evidence="6">
    <location>
        <begin position="14"/>
        <end position="246"/>
    </location>
</feature>
<keyword evidence="3 5" id="KW-1133">Transmembrane helix</keyword>
<dbReference type="AlphaFoldDB" id="A0A8J6LNM9"/>
<evidence type="ECO:0000256" key="5">
    <source>
        <dbReference type="SAM" id="Phobius"/>
    </source>
</evidence>
<dbReference type="GO" id="GO:0016020">
    <property type="term" value="C:membrane"/>
    <property type="evidence" value="ECO:0007669"/>
    <property type="project" value="UniProtKB-SubCell"/>
</dbReference>
<reference evidence="7" key="2">
    <citation type="submission" date="2021-08" db="EMBL/GenBank/DDBJ databases">
        <authorList>
            <person name="Eriksson T."/>
        </authorList>
    </citation>
    <scope>NUCLEOTIDE SEQUENCE</scope>
    <source>
        <strain evidence="7">Stoneville</strain>
        <tissue evidence="7">Whole head</tissue>
    </source>
</reference>
<sequence length="258" mass="29164">MLLKKFFSTLRNWYLLILQIALPVALLIITVLTARGYVPKSTFPSLKISLDPYNEPVTLMAGITNLSYYETYRNNLGNDHQPLEVSDIATEMSRLTSESPANAKRHYIVAASFNESTATAWFNGDPYHSSPLSLSLVLNAFYKQKFDETYSVTFINHPLPLSLDIQLDNLQFNLMGFQISVELGFGMAFVASFYILFYIRERVSKAKHLQFVSGVNVVVFWGTSFLCDMVTYLLTMIAILITFAALQEDGYKTPDELG</sequence>
<feature type="transmembrane region" description="Helical" evidence="5">
    <location>
        <begin position="12"/>
        <end position="38"/>
    </location>
</feature>
<evidence type="ECO:0000313" key="7">
    <source>
        <dbReference type="EMBL" id="KAH0819471.1"/>
    </source>
</evidence>
<keyword evidence="2 5" id="KW-0812">Transmembrane</keyword>
<keyword evidence="8" id="KW-1185">Reference proteome</keyword>
<dbReference type="InterPro" id="IPR013525">
    <property type="entry name" value="ABC2_TM"/>
</dbReference>
<comment type="subcellular location">
    <subcellularLocation>
        <location evidence="1">Membrane</location>
        <topology evidence="1">Multi-pass membrane protein</topology>
    </subcellularLocation>
</comment>
<dbReference type="GO" id="GO:0140359">
    <property type="term" value="F:ABC-type transporter activity"/>
    <property type="evidence" value="ECO:0007669"/>
    <property type="project" value="InterPro"/>
</dbReference>
<gene>
    <name evidence="7" type="ORF">GEV33_003320</name>
</gene>
<name>A0A8J6LNM9_TENMO</name>
<evidence type="ECO:0000259" key="6">
    <source>
        <dbReference type="Pfam" id="PF12698"/>
    </source>
</evidence>
<dbReference type="EMBL" id="JABDTM020014449">
    <property type="protein sequence ID" value="KAH0819471.1"/>
    <property type="molecule type" value="Genomic_DNA"/>
</dbReference>
<comment type="caution">
    <text evidence="7">The sequence shown here is derived from an EMBL/GenBank/DDBJ whole genome shotgun (WGS) entry which is preliminary data.</text>
</comment>
<evidence type="ECO:0000313" key="8">
    <source>
        <dbReference type="Proteomes" id="UP000719412"/>
    </source>
</evidence>
<feature type="transmembrane region" description="Helical" evidence="5">
    <location>
        <begin position="179"/>
        <end position="199"/>
    </location>
</feature>
<evidence type="ECO:0000256" key="3">
    <source>
        <dbReference type="ARBA" id="ARBA00022989"/>
    </source>
</evidence>
<dbReference type="Proteomes" id="UP000719412">
    <property type="component" value="Unassembled WGS sequence"/>
</dbReference>
<protein>
    <recommendedName>
        <fullName evidence="6">ABC-2 type transporter transmembrane domain-containing protein</fullName>
    </recommendedName>
</protein>
<reference evidence="7" key="1">
    <citation type="journal article" date="2020" name="J Insects Food Feed">
        <title>The yellow mealworm (Tenebrio molitor) genome: a resource for the emerging insects as food and feed industry.</title>
        <authorList>
            <person name="Eriksson T."/>
            <person name="Andere A."/>
            <person name="Kelstrup H."/>
            <person name="Emery V."/>
            <person name="Picard C."/>
        </authorList>
    </citation>
    <scope>NUCLEOTIDE SEQUENCE</scope>
    <source>
        <strain evidence="7">Stoneville</strain>
        <tissue evidence="7">Whole head</tissue>
    </source>
</reference>
<evidence type="ECO:0000256" key="4">
    <source>
        <dbReference type="ARBA" id="ARBA00023136"/>
    </source>
</evidence>
<evidence type="ECO:0000256" key="1">
    <source>
        <dbReference type="ARBA" id="ARBA00004141"/>
    </source>
</evidence>
<evidence type="ECO:0000256" key="2">
    <source>
        <dbReference type="ARBA" id="ARBA00022692"/>
    </source>
</evidence>
<feature type="transmembrane region" description="Helical" evidence="5">
    <location>
        <begin position="219"/>
        <end position="246"/>
    </location>
</feature>
<dbReference type="Pfam" id="PF12698">
    <property type="entry name" value="ABC2_membrane_3"/>
    <property type="match status" value="1"/>
</dbReference>
<keyword evidence="4 5" id="KW-0472">Membrane</keyword>
<accession>A0A8J6LNM9</accession>